<evidence type="ECO:0000313" key="2">
    <source>
        <dbReference type="EMBL" id="KAK1134930.1"/>
    </source>
</evidence>
<feature type="compositionally biased region" description="Polar residues" evidence="1">
    <location>
        <begin position="16"/>
        <end position="25"/>
    </location>
</feature>
<accession>A0AA40GCQ9</accession>
<feature type="compositionally biased region" description="Basic and acidic residues" evidence="1">
    <location>
        <begin position="40"/>
        <end position="54"/>
    </location>
</feature>
<name>A0AA40GCQ9_9HYME</name>
<gene>
    <name evidence="2" type="ORF">K0M31_007696</name>
</gene>
<evidence type="ECO:0000256" key="1">
    <source>
        <dbReference type="SAM" id="MobiDB-lite"/>
    </source>
</evidence>
<feature type="region of interest" description="Disordered" evidence="1">
    <location>
        <begin position="1"/>
        <end position="63"/>
    </location>
</feature>
<dbReference type="EMBL" id="JAHYIQ010000002">
    <property type="protein sequence ID" value="KAK1134930.1"/>
    <property type="molecule type" value="Genomic_DNA"/>
</dbReference>
<protein>
    <submittedName>
        <fullName evidence="2">Uncharacterized protein</fullName>
    </submittedName>
</protein>
<comment type="caution">
    <text evidence="2">The sequence shown here is derived from an EMBL/GenBank/DDBJ whole genome shotgun (WGS) entry which is preliminary data.</text>
</comment>
<proteinExistence type="predicted"/>
<reference evidence="2" key="1">
    <citation type="submission" date="2021-10" db="EMBL/GenBank/DDBJ databases">
        <title>Melipona bicolor Genome sequencing and assembly.</title>
        <authorList>
            <person name="Araujo N.S."/>
            <person name="Arias M.C."/>
        </authorList>
    </citation>
    <scope>NUCLEOTIDE SEQUENCE</scope>
    <source>
        <strain evidence="2">USP_2M_L1-L4_2017</strain>
        <tissue evidence="2">Whole body</tissue>
    </source>
</reference>
<dbReference type="AlphaFoldDB" id="A0AA40GCQ9"/>
<dbReference type="Proteomes" id="UP001177670">
    <property type="component" value="Unassembled WGS sequence"/>
</dbReference>
<evidence type="ECO:0000313" key="3">
    <source>
        <dbReference type="Proteomes" id="UP001177670"/>
    </source>
</evidence>
<sequence length="187" mass="21144">MDDYVGVRPPRRRNTRACQSELTQLKNERISSRKSTGMEGSRKGLKGESEDERQRRKPQSLETKVVGEPSLAGFVSSKFVKLVMQMVQVSRGDTVPDTLETIMRESGSKSTSGCTVSRSFTFLFSSARKNTVAQWLKLLCKFRHKNTQCSKNMEIRWRLGGIFTRGEIQKNCENGEVSRARDDVGNS</sequence>
<organism evidence="2 3">
    <name type="scientific">Melipona bicolor</name>
    <dbReference type="NCBI Taxonomy" id="60889"/>
    <lineage>
        <taxon>Eukaryota</taxon>
        <taxon>Metazoa</taxon>
        <taxon>Ecdysozoa</taxon>
        <taxon>Arthropoda</taxon>
        <taxon>Hexapoda</taxon>
        <taxon>Insecta</taxon>
        <taxon>Pterygota</taxon>
        <taxon>Neoptera</taxon>
        <taxon>Endopterygota</taxon>
        <taxon>Hymenoptera</taxon>
        <taxon>Apocrita</taxon>
        <taxon>Aculeata</taxon>
        <taxon>Apoidea</taxon>
        <taxon>Anthophila</taxon>
        <taxon>Apidae</taxon>
        <taxon>Melipona</taxon>
    </lineage>
</organism>
<keyword evidence="3" id="KW-1185">Reference proteome</keyword>